<gene>
    <name evidence="5" type="primary">yheS_2</name>
    <name evidence="5" type="ORF">NCTC11343_01746</name>
</gene>
<evidence type="ECO:0000313" key="6">
    <source>
        <dbReference type="Proteomes" id="UP000251241"/>
    </source>
</evidence>
<proteinExistence type="predicted"/>
<dbReference type="GO" id="GO:0005524">
    <property type="term" value="F:ATP binding"/>
    <property type="evidence" value="ECO:0007669"/>
    <property type="project" value="UniProtKB-KW"/>
</dbReference>
<feature type="domain" description="ABC transporter" evidence="4">
    <location>
        <begin position="2"/>
        <end position="235"/>
    </location>
</feature>
<dbReference type="SMART" id="SM00382">
    <property type="entry name" value="AAA"/>
    <property type="match status" value="2"/>
</dbReference>
<keyword evidence="3 5" id="KW-0067">ATP-binding</keyword>
<dbReference type="GeneID" id="97181522"/>
<evidence type="ECO:0000313" key="5">
    <source>
        <dbReference type="EMBL" id="SPZ85188.1"/>
    </source>
</evidence>
<keyword evidence="1" id="KW-0677">Repeat</keyword>
<reference evidence="5 6" key="1">
    <citation type="submission" date="2018-06" db="EMBL/GenBank/DDBJ databases">
        <authorList>
            <consortium name="Pathogen Informatics"/>
            <person name="Doyle S."/>
        </authorList>
    </citation>
    <scope>NUCLEOTIDE SEQUENCE [LARGE SCALE GENOMIC DNA]</scope>
    <source>
        <strain evidence="5 6">NCTC11343</strain>
    </source>
</reference>
<dbReference type="InterPro" id="IPR003439">
    <property type="entry name" value="ABC_transporter-like_ATP-bd"/>
</dbReference>
<dbReference type="PANTHER" id="PTHR19211:SF6">
    <property type="entry name" value="BLL7188 PROTEIN"/>
    <property type="match status" value="1"/>
</dbReference>
<dbReference type="AlphaFoldDB" id="A0A2X2IT84"/>
<keyword evidence="2" id="KW-0547">Nucleotide-binding</keyword>
<evidence type="ECO:0000259" key="4">
    <source>
        <dbReference type="PROSITE" id="PS50893"/>
    </source>
</evidence>
<dbReference type="Pfam" id="PF00005">
    <property type="entry name" value="ABC_tran"/>
    <property type="match status" value="2"/>
</dbReference>
<dbReference type="SUPFAM" id="SSF52540">
    <property type="entry name" value="P-loop containing nucleoside triphosphate hydrolases"/>
    <property type="match status" value="2"/>
</dbReference>
<protein>
    <submittedName>
        <fullName evidence="5">Uncharacterized ABC transporter ATP-binding protein YheS</fullName>
    </submittedName>
</protein>
<dbReference type="InterPro" id="IPR027417">
    <property type="entry name" value="P-loop_NTPase"/>
</dbReference>
<dbReference type="FunFam" id="3.40.50.300:FF:001320">
    <property type="entry name" value="Heme ABC transporter ATP-binding protein"/>
    <property type="match status" value="1"/>
</dbReference>
<dbReference type="PROSITE" id="PS00211">
    <property type="entry name" value="ABC_TRANSPORTER_1"/>
    <property type="match status" value="1"/>
</dbReference>
<dbReference type="RefSeq" id="WP_112374394.1">
    <property type="nucleotide sequence ID" value="NZ_CP069793.1"/>
</dbReference>
<dbReference type="EMBL" id="UAUU01000006">
    <property type="protein sequence ID" value="SPZ85188.1"/>
    <property type="molecule type" value="Genomic_DNA"/>
</dbReference>
<dbReference type="Gene3D" id="3.40.50.300">
    <property type="entry name" value="P-loop containing nucleotide triphosphate hydrolases"/>
    <property type="match status" value="2"/>
</dbReference>
<dbReference type="PROSITE" id="PS50893">
    <property type="entry name" value="ABC_TRANSPORTER_2"/>
    <property type="match status" value="2"/>
</dbReference>
<dbReference type="Proteomes" id="UP000251241">
    <property type="component" value="Unassembled WGS sequence"/>
</dbReference>
<dbReference type="InterPro" id="IPR050611">
    <property type="entry name" value="ABCF"/>
</dbReference>
<dbReference type="CDD" id="cd03221">
    <property type="entry name" value="ABCF_EF-3"/>
    <property type="match status" value="2"/>
</dbReference>
<evidence type="ECO:0000256" key="3">
    <source>
        <dbReference type="ARBA" id="ARBA00022840"/>
    </source>
</evidence>
<evidence type="ECO:0000256" key="2">
    <source>
        <dbReference type="ARBA" id="ARBA00022741"/>
    </source>
</evidence>
<name>A0A2X2IT84_SPHMU</name>
<feature type="domain" description="ABC transporter" evidence="4">
    <location>
        <begin position="338"/>
        <end position="528"/>
    </location>
</feature>
<dbReference type="GO" id="GO:0016887">
    <property type="term" value="F:ATP hydrolysis activity"/>
    <property type="evidence" value="ECO:0007669"/>
    <property type="project" value="InterPro"/>
</dbReference>
<accession>A0A2X2IT84</accession>
<dbReference type="PANTHER" id="PTHR19211">
    <property type="entry name" value="ATP-BINDING TRANSPORT PROTEIN-RELATED"/>
    <property type="match status" value="1"/>
</dbReference>
<dbReference type="InterPro" id="IPR003593">
    <property type="entry name" value="AAA+_ATPase"/>
</dbReference>
<evidence type="ECO:0000256" key="1">
    <source>
        <dbReference type="ARBA" id="ARBA00022737"/>
    </source>
</evidence>
<dbReference type="InterPro" id="IPR017871">
    <property type="entry name" value="ABC_transporter-like_CS"/>
</dbReference>
<organism evidence="5 6">
    <name type="scientific">Sphingobacterium multivorum</name>
    <dbReference type="NCBI Taxonomy" id="28454"/>
    <lineage>
        <taxon>Bacteria</taxon>
        <taxon>Pseudomonadati</taxon>
        <taxon>Bacteroidota</taxon>
        <taxon>Sphingobacteriia</taxon>
        <taxon>Sphingobacteriales</taxon>
        <taxon>Sphingobacteriaceae</taxon>
        <taxon>Sphingobacterium</taxon>
    </lineage>
</organism>
<sequence>MLSLQQLSYIHPNKGLLFENINLHINAQEKIALIGHNGVGKSTALQLIAKELSPTSGSIHNSASTYYVPQVVGQFEHKTVAEALRIDKKLNALYAILAGDASEENFNRLQDDWALEERCQEAFKQWDLPNIDLAQQMSSLSGGQKTKVLLAGIQIHRSELILLDEPSNHLDMDSRTQLYDWIQSSKNTIVVVSHDRTLLNLLDDMAEMAPNGIKRYGGNYTFYEAQKEIERHALQHDIHHKERAIKIAKEKERETIERQNRLNNRGQKKQEKAGVARIMMNTLRNNAEKSTAKIKNVHQDKIGDIRSDLQELRGSQSALDEIKIDLGNSNFPTGKSMIKAENINFSYDAKQLWKDNINVQLFSGDRIALQGPNGSGKTTLVKLLLNQLMPEQGKIERQSFRAIYLDQTYSILSPHLSIYEQAQQFNTAALPEHEIKIRLNRFLFGKDDWDKPCQLLSGGEKMRLIVCCLTIQQQSPDLIILDEPTNNLDLQNILMLTRAIQLYKGTLLVISHDEVFLQEIHINKVIKLKNL</sequence>